<dbReference type="GO" id="GO:0046872">
    <property type="term" value="F:metal ion binding"/>
    <property type="evidence" value="ECO:0007669"/>
    <property type="project" value="UniProtKB-KW"/>
</dbReference>
<dbReference type="PANTHER" id="PTHR12112">
    <property type="entry name" value="BNIP - RELATED"/>
    <property type="match status" value="1"/>
</dbReference>
<keyword evidence="2" id="KW-0479">Metal-binding</keyword>
<gene>
    <name evidence="6" type="ORF">CTEN210_08048</name>
</gene>
<evidence type="ECO:0000259" key="5">
    <source>
        <dbReference type="SMART" id="SM01131"/>
    </source>
</evidence>
<evidence type="ECO:0000256" key="2">
    <source>
        <dbReference type="ARBA" id="ARBA00022723"/>
    </source>
</evidence>
<evidence type="ECO:0000256" key="4">
    <source>
        <dbReference type="ARBA" id="ARBA00023211"/>
    </source>
</evidence>
<keyword evidence="4" id="KW-0464">Manganese</keyword>
<feature type="domain" description="DHHA2" evidence="5">
    <location>
        <begin position="258"/>
        <end position="407"/>
    </location>
</feature>
<comment type="cofactor">
    <cofactor evidence="1">
        <name>Mn(2+)</name>
        <dbReference type="ChEBI" id="CHEBI:29035"/>
    </cofactor>
</comment>
<evidence type="ECO:0000256" key="3">
    <source>
        <dbReference type="ARBA" id="ARBA00022801"/>
    </source>
</evidence>
<evidence type="ECO:0000313" key="7">
    <source>
        <dbReference type="Proteomes" id="UP001054902"/>
    </source>
</evidence>
<dbReference type="InterPro" id="IPR001667">
    <property type="entry name" value="DDH_dom"/>
</dbReference>
<reference evidence="6 7" key="1">
    <citation type="journal article" date="2021" name="Sci. Rep.">
        <title>The genome of the diatom Chaetoceros tenuissimus carries an ancient integrated fragment of an extant virus.</title>
        <authorList>
            <person name="Hongo Y."/>
            <person name="Kimura K."/>
            <person name="Takaki Y."/>
            <person name="Yoshida Y."/>
            <person name="Baba S."/>
            <person name="Kobayashi G."/>
            <person name="Nagasaki K."/>
            <person name="Hano T."/>
            <person name="Tomaru Y."/>
        </authorList>
    </citation>
    <scope>NUCLEOTIDE SEQUENCE [LARGE SCALE GENOMIC DNA]</scope>
    <source>
        <strain evidence="6 7">NIES-3715</strain>
    </source>
</reference>
<protein>
    <recommendedName>
        <fullName evidence="5">DHHA2 domain-containing protein</fullName>
    </recommendedName>
</protein>
<comment type="caution">
    <text evidence="6">The sequence shown here is derived from an EMBL/GenBank/DDBJ whole genome shotgun (WGS) entry which is preliminary data.</text>
</comment>
<keyword evidence="3" id="KW-0378">Hydrolase</keyword>
<proteinExistence type="predicted"/>
<accession>A0AAD3H5P8</accession>
<dbReference type="InterPro" id="IPR004097">
    <property type="entry name" value="DHHA2"/>
</dbReference>
<dbReference type="SUPFAM" id="SSF64182">
    <property type="entry name" value="DHH phosphoesterases"/>
    <property type="match status" value="1"/>
</dbReference>
<organism evidence="6 7">
    <name type="scientific">Chaetoceros tenuissimus</name>
    <dbReference type="NCBI Taxonomy" id="426638"/>
    <lineage>
        <taxon>Eukaryota</taxon>
        <taxon>Sar</taxon>
        <taxon>Stramenopiles</taxon>
        <taxon>Ochrophyta</taxon>
        <taxon>Bacillariophyta</taxon>
        <taxon>Coscinodiscophyceae</taxon>
        <taxon>Chaetocerotophycidae</taxon>
        <taxon>Chaetocerotales</taxon>
        <taxon>Chaetocerotaceae</taxon>
        <taxon>Chaetoceros</taxon>
    </lineage>
</organism>
<dbReference type="GO" id="GO:0004309">
    <property type="term" value="F:exopolyphosphatase activity"/>
    <property type="evidence" value="ECO:0007669"/>
    <property type="project" value="TreeGrafter"/>
</dbReference>
<evidence type="ECO:0000256" key="1">
    <source>
        <dbReference type="ARBA" id="ARBA00001936"/>
    </source>
</evidence>
<name>A0AAD3H5P8_9STRA</name>
<dbReference type="EMBL" id="BLLK01000045">
    <property type="protein sequence ID" value="GFH51572.1"/>
    <property type="molecule type" value="Genomic_DNA"/>
</dbReference>
<dbReference type="InterPro" id="IPR038763">
    <property type="entry name" value="DHH_sf"/>
</dbReference>
<dbReference type="Gene3D" id="3.90.1640.10">
    <property type="entry name" value="inorganic pyrophosphatase (n-terminal core)"/>
    <property type="match status" value="1"/>
</dbReference>
<dbReference type="SMART" id="SM01131">
    <property type="entry name" value="DHHA2"/>
    <property type="match status" value="1"/>
</dbReference>
<keyword evidence="7" id="KW-1185">Reference proteome</keyword>
<sequence>MYEETFSSFLKGVPNNIKAVSDQTNVNIIMGNEAGDADSIISSLSLSYVNFLKQNDSKTDNISVSMPLVSINRNDLSLRRDASLLLDMAGVDKESLLFLNDEVFTKIARDDKVKKSVTLTDHNKLRSNLQFLDEYVVEILDHHQDEICHNHVSGESRKIAFDNKSALAGSTCTLVTEILMTNKNLKEVDAGLGLSLLGVILLDTMDMSKEAGKGTDRDQKAIDFLMKHTNWSALKLDEEVRGKIMDSDTNLPSRSSLYEYLRDSKFDPQFWMDMLPRDALRIDYKRFESKEGNAPFGLSSVLLEVKSLVSKEGFYEHVLSFMKEADVNLLGVLTMKIVDDKPQRELLLIGKKERARIMTEYLMTSEAASFLDLVKQEEKDIDDDVVSVYFKQGNPKGSRKQVAPVMLASSC</sequence>
<dbReference type="InterPro" id="IPR038222">
    <property type="entry name" value="DHHA2_dom_sf"/>
</dbReference>
<dbReference type="PANTHER" id="PTHR12112:SF39">
    <property type="entry name" value="EG:152A3.5 PROTEIN (FBGN0003116_PN PROTEIN)"/>
    <property type="match status" value="1"/>
</dbReference>
<dbReference type="Pfam" id="PF01368">
    <property type="entry name" value="DHH"/>
    <property type="match status" value="1"/>
</dbReference>
<dbReference type="GO" id="GO:0005737">
    <property type="term" value="C:cytoplasm"/>
    <property type="evidence" value="ECO:0007669"/>
    <property type="project" value="InterPro"/>
</dbReference>
<dbReference type="Gene3D" id="3.10.310.20">
    <property type="entry name" value="DHHA2 domain"/>
    <property type="match status" value="1"/>
</dbReference>
<evidence type="ECO:0000313" key="6">
    <source>
        <dbReference type="EMBL" id="GFH51572.1"/>
    </source>
</evidence>
<dbReference type="AlphaFoldDB" id="A0AAD3H5P8"/>
<dbReference type="Proteomes" id="UP001054902">
    <property type="component" value="Unassembled WGS sequence"/>
</dbReference>
<dbReference type="Pfam" id="PF02833">
    <property type="entry name" value="DHHA2"/>
    <property type="match status" value="1"/>
</dbReference>